<dbReference type="NCBIfam" id="TIGR02429">
    <property type="entry name" value="pcaI_scoA_fam"/>
    <property type="match status" value="1"/>
</dbReference>
<gene>
    <name evidence="3" type="ORF">R4Z09_16870</name>
</gene>
<dbReference type="RefSeq" id="WP_338447914.1">
    <property type="nucleotide sequence ID" value="NZ_CP137640.1"/>
</dbReference>
<dbReference type="PROSITE" id="PS01273">
    <property type="entry name" value="COA_TRANSF_1"/>
    <property type="match status" value="1"/>
</dbReference>
<evidence type="ECO:0000313" key="3">
    <source>
        <dbReference type="EMBL" id="WVX78980.1"/>
    </source>
</evidence>
<dbReference type="PANTHER" id="PTHR13707:SF60">
    <property type="entry name" value="ACETATE COA-TRANSFERASE SUBUNIT ALPHA"/>
    <property type="match status" value="1"/>
</dbReference>
<organism evidence="3 4">
    <name type="scientific">Niallia oryzisoli</name>
    <dbReference type="NCBI Taxonomy" id="1737571"/>
    <lineage>
        <taxon>Bacteria</taxon>
        <taxon>Bacillati</taxon>
        <taxon>Bacillota</taxon>
        <taxon>Bacilli</taxon>
        <taxon>Bacillales</taxon>
        <taxon>Bacillaceae</taxon>
        <taxon>Niallia</taxon>
    </lineage>
</organism>
<dbReference type="EMBL" id="CP137640">
    <property type="protein sequence ID" value="WVX78980.1"/>
    <property type="molecule type" value="Genomic_DNA"/>
</dbReference>
<dbReference type="PANTHER" id="PTHR13707">
    <property type="entry name" value="KETOACID-COENZYME A TRANSFERASE"/>
    <property type="match status" value="1"/>
</dbReference>
<proteinExistence type="inferred from homology"/>
<keyword evidence="2 3" id="KW-0808">Transferase</keyword>
<comment type="similarity">
    <text evidence="1">Belongs to the 3-oxoacid CoA-transferase subunit A family.</text>
</comment>
<dbReference type="InterPro" id="IPR012792">
    <property type="entry name" value="3-oxoacid_CoA-transf_A"/>
</dbReference>
<dbReference type="SUPFAM" id="SSF100950">
    <property type="entry name" value="NagB/RpiA/CoA transferase-like"/>
    <property type="match status" value="1"/>
</dbReference>
<evidence type="ECO:0000256" key="2">
    <source>
        <dbReference type="ARBA" id="ARBA00022679"/>
    </source>
</evidence>
<reference evidence="3 4" key="1">
    <citation type="submission" date="2023-10" db="EMBL/GenBank/DDBJ databases">
        <title>Niallia locisalis sp.nov. isolated from a salt pond sample.</title>
        <authorList>
            <person name="Li X.-J."/>
            <person name="Dong L."/>
        </authorList>
    </citation>
    <scope>NUCLEOTIDE SEQUENCE [LARGE SCALE GENOMIC DNA]</scope>
    <source>
        <strain evidence="3 4">DSM 29761</strain>
    </source>
</reference>
<dbReference type="Proteomes" id="UP001357223">
    <property type="component" value="Chromosome"/>
</dbReference>
<evidence type="ECO:0000313" key="4">
    <source>
        <dbReference type="Proteomes" id="UP001357223"/>
    </source>
</evidence>
<dbReference type="SMART" id="SM00882">
    <property type="entry name" value="CoA_trans"/>
    <property type="match status" value="1"/>
</dbReference>
<protein>
    <submittedName>
        <fullName evidence="3">CoA transferase subunit A</fullName>
    </submittedName>
</protein>
<dbReference type="InterPro" id="IPR037171">
    <property type="entry name" value="NagB/RpiA_transferase-like"/>
</dbReference>
<dbReference type="InterPro" id="IPR004165">
    <property type="entry name" value="CoA_trans_fam_I"/>
</dbReference>
<dbReference type="Gene3D" id="3.40.1080.10">
    <property type="entry name" value="Glutaconate Coenzyme A-transferase"/>
    <property type="match status" value="1"/>
</dbReference>
<sequence>MDNPFGKIAEIDTVMAKFHDGMTVMFGGFGGVGSPPSIIDAMVKKDLRHLTLIGNDAGFPQIGIGKVVSRGMADRLIASHIGSNPIAGKLMTDGVLLVEFSPQGTLVERIRAGGAGIAAILTDVGMDNEMVVEKKQICFIEGKPYLVETALTAEVSIVYAKKADPFGNLVYDKSARNTNPLVAMAGDITIVEVEEMVPLGSLKPEEIITPGVFVDYIVPSEGVNWKWAWQ</sequence>
<dbReference type="Pfam" id="PF01144">
    <property type="entry name" value="CoA_trans"/>
    <property type="match status" value="1"/>
</dbReference>
<name>A0ABZ2CAM2_9BACI</name>
<evidence type="ECO:0000256" key="1">
    <source>
        <dbReference type="ARBA" id="ARBA00005612"/>
    </source>
</evidence>
<keyword evidence="4" id="KW-1185">Reference proteome</keyword>
<accession>A0ABZ2CAM2</accession>
<dbReference type="GO" id="GO:0016740">
    <property type="term" value="F:transferase activity"/>
    <property type="evidence" value="ECO:0007669"/>
    <property type="project" value="UniProtKB-KW"/>
</dbReference>
<dbReference type="InterPro" id="IPR004163">
    <property type="entry name" value="CoA_transf_BS"/>
</dbReference>